<reference evidence="3" key="3">
    <citation type="submission" date="2025-09" db="UniProtKB">
        <authorList>
            <consortium name="Ensembl"/>
        </authorList>
    </citation>
    <scope>IDENTIFICATION</scope>
</reference>
<name>A0A673V0W4_SURSU</name>
<protein>
    <recommendedName>
        <fullName evidence="2">WAP domain-containing protein</fullName>
    </recommendedName>
</protein>
<dbReference type="Proteomes" id="UP000472268">
    <property type="component" value="Chromosome 12"/>
</dbReference>
<evidence type="ECO:0000313" key="3">
    <source>
        <dbReference type="Ensembl" id="ENSSSUP00005027182.1"/>
    </source>
</evidence>
<dbReference type="InterPro" id="IPR008197">
    <property type="entry name" value="WAP_dom"/>
</dbReference>
<evidence type="ECO:0000259" key="2">
    <source>
        <dbReference type="Pfam" id="PF00095"/>
    </source>
</evidence>
<organism evidence="3 4">
    <name type="scientific">Suricata suricatta</name>
    <name type="common">Meerkat</name>
    <dbReference type="NCBI Taxonomy" id="37032"/>
    <lineage>
        <taxon>Eukaryota</taxon>
        <taxon>Metazoa</taxon>
        <taxon>Chordata</taxon>
        <taxon>Craniata</taxon>
        <taxon>Vertebrata</taxon>
        <taxon>Euteleostomi</taxon>
        <taxon>Mammalia</taxon>
        <taxon>Eutheria</taxon>
        <taxon>Laurasiatheria</taxon>
        <taxon>Carnivora</taxon>
        <taxon>Feliformia</taxon>
        <taxon>Herpestidae</taxon>
        <taxon>Suricata</taxon>
    </lineage>
</organism>
<accession>A0A673V0W4</accession>
<dbReference type="GO" id="GO:0005576">
    <property type="term" value="C:extracellular region"/>
    <property type="evidence" value="ECO:0007669"/>
    <property type="project" value="InterPro"/>
</dbReference>
<dbReference type="AlphaFoldDB" id="A0A673V0W4"/>
<dbReference type="OMA" id="AICGSIC"/>
<keyword evidence="4" id="KW-1185">Reference proteome</keyword>
<feature type="domain" description="WAP" evidence="2">
    <location>
        <begin position="86"/>
        <end position="117"/>
    </location>
</feature>
<reference evidence="3" key="2">
    <citation type="submission" date="2025-08" db="UniProtKB">
        <authorList>
            <consortium name="Ensembl"/>
        </authorList>
    </citation>
    <scope>IDENTIFICATION</scope>
</reference>
<proteinExistence type="predicted"/>
<reference evidence="3 4" key="1">
    <citation type="submission" date="2019-05" db="EMBL/GenBank/DDBJ databases">
        <title>A Chromosome-scale Meerkat (S. suricatta) Genome Assembly.</title>
        <authorList>
            <person name="Dudchenko O."/>
            <person name="Lieberman Aiden E."/>
            <person name="Tung J."/>
            <person name="Barreiro L.B."/>
            <person name="Clutton-Brock T.H."/>
        </authorList>
    </citation>
    <scope>NUCLEOTIDE SEQUENCE [LARGE SCALE GENOMIC DNA]</scope>
</reference>
<dbReference type="Ensembl" id="ENSSSUT00005031080.1">
    <property type="protein sequence ID" value="ENSSSUP00005027182.1"/>
    <property type="gene ID" value="ENSSSUG00005017635.1"/>
</dbReference>
<dbReference type="Pfam" id="PF00095">
    <property type="entry name" value="WAP"/>
    <property type="match status" value="1"/>
</dbReference>
<evidence type="ECO:0000313" key="4">
    <source>
        <dbReference type="Proteomes" id="UP000472268"/>
    </source>
</evidence>
<sequence>MLATPHPRALRYPLQDLVKSWVSCQAHTQTSRVNIMKWLFLQLLALCCLVISPVAGGFHEKSETAVEPQTYTKPTPELLRCVETPSYYDCKKECEKYSDCGAEYECCYAACGKICMKITNSRTSNENSAPRKASSPENEEQTPEGDQNNTA</sequence>
<dbReference type="GO" id="GO:0030414">
    <property type="term" value="F:peptidase inhibitor activity"/>
    <property type="evidence" value="ECO:0007669"/>
    <property type="project" value="InterPro"/>
</dbReference>
<feature type="region of interest" description="Disordered" evidence="1">
    <location>
        <begin position="122"/>
        <end position="151"/>
    </location>
</feature>
<evidence type="ECO:0000256" key="1">
    <source>
        <dbReference type="SAM" id="MobiDB-lite"/>
    </source>
</evidence>